<proteinExistence type="inferred from homology"/>
<dbReference type="STRING" id="1314781.A0A165P2C0"/>
<feature type="domain" description="Peptidase S33 tripeptidyl aminopeptidase-like C-terminal" evidence="5">
    <location>
        <begin position="427"/>
        <end position="522"/>
    </location>
</feature>
<evidence type="ECO:0000313" key="6">
    <source>
        <dbReference type="EMBL" id="KZW01544.1"/>
    </source>
</evidence>
<evidence type="ECO:0000313" key="7">
    <source>
        <dbReference type="Proteomes" id="UP000077266"/>
    </source>
</evidence>
<dbReference type="InterPro" id="IPR029058">
    <property type="entry name" value="AB_hydrolase_fold"/>
</dbReference>
<dbReference type="InterPro" id="IPR051601">
    <property type="entry name" value="Serine_prot/Carboxylest_S33"/>
</dbReference>
<gene>
    <name evidence="6" type="ORF">EXIGLDRAFT_760757</name>
</gene>
<dbReference type="InterPro" id="IPR000073">
    <property type="entry name" value="AB_hydrolase_1"/>
</dbReference>
<dbReference type="InParanoid" id="A0A165P2C0"/>
<feature type="domain" description="AB hydrolase-1" evidence="4">
    <location>
        <begin position="88"/>
        <end position="277"/>
    </location>
</feature>
<feature type="signal peptide" evidence="3">
    <location>
        <begin position="1"/>
        <end position="18"/>
    </location>
</feature>
<evidence type="ECO:0000256" key="2">
    <source>
        <dbReference type="ARBA" id="ARBA00022801"/>
    </source>
</evidence>
<evidence type="ECO:0000256" key="3">
    <source>
        <dbReference type="SAM" id="SignalP"/>
    </source>
</evidence>
<dbReference type="SUPFAM" id="SSF53474">
    <property type="entry name" value="alpha/beta-Hydrolases"/>
    <property type="match status" value="1"/>
</dbReference>
<comment type="similarity">
    <text evidence="1">Belongs to the peptidase S33 family.</text>
</comment>
<dbReference type="Gene3D" id="3.40.50.1820">
    <property type="entry name" value="alpha/beta hydrolase"/>
    <property type="match status" value="1"/>
</dbReference>
<protein>
    <submittedName>
        <fullName evidence="6">Alpha/beta-hydrolase</fullName>
    </submittedName>
</protein>
<keyword evidence="2 6" id="KW-0378">Hydrolase</keyword>
<accession>A0A165P2C0</accession>
<keyword evidence="7" id="KW-1185">Reference proteome</keyword>
<evidence type="ECO:0000256" key="1">
    <source>
        <dbReference type="ARBA" id="ARBA00010088"/>
    </source>
</evidence>
<dbReference type="OrthoDB" id="425534at2759"/>
<dbReference type="Proteomes" id="UP000077266">
    <property type="component" value="Unassembled WGS sequence"/>
</dbReference>
<dbReference type="PANTHER" id="PTHR43248">
    <property type="entry name" value="2-SUCCINYL-6-HYDROXY-2,4-CYCLOHEXADIENE-1-CARBOXYLATE SYNTHASE"/>
    <property type="match status" value="1"/>
</dbReference>
<organism evidence="6 7">
    <name type="scientific">Exidia glandulosa HHB12029</name>
    <dbReference type="NCBI Taxonomy" id="1314781"/>
    <lineage>
        <taxon>Eukaryota</taxon>
        <taxon>Fungi</taxon>
        <taxon>Dikarya</taxon>
        <taxon>Basidiomycota</taxon>
        <taxon>Agaricomycotina</taxon>
        <taxon>Agaricomycetes</taxon>
        <taxon>Auriculariales</taxon>
        <taxon>Exidiaceae</taxon>
        <taxon>Exidia</taxon>
    </lineage>
</organism>
<dbReference type="Pfam" id="PF08386">
    <property type="entry name" value="Abhydrolase_4"/>
    <property type="match status" value="1"/>
</dbReference>
<dbReference type="Pfam" id="PF00561">
    <property type="entry name" value="Abhydrolase_1"/>
    <property type="match status" value="1"/>
</dbReference>
<dbReference type="PANTHER" id="PTHR43248:SF25">
    <property type="entry name" value="AB HYDROLASE-1 DOMAIN-CONTAINING PROTEIN-RELATED"/>
    <property type="match status" value="1"/>
</dbReference>
<feature type="chain" id="PRO_5007863624" evidence="3">
    <location>
        <begin position="19"/>
        <end position="539"/>
    </location>
</feature>
<evidence type="ECO:0000259" key="5">
    <source>
        <dbReference type="Pfam" id="PF08386"/>
    </source>
</evidence>
<dbReference type="AlphaFoldDB" id="A0A165P2C0"/>
<dbReference type="EMBL" id="KV425893">
    <property type="protein sequence ID" value="KZW01544.1"/>
    <property type="molecule type" value="Genomic_DNA"/>
</dbReference>
<dbReference type="GO" id="GO:0016787">
    <property type="term" value="F:hydrolase activity"/>
    <property type="evidence" value="ECO:0007669"/>
    <property type="project" value="UniProtKB-KW"/>
</dbReference>
<dbReference type="InterPro" id="IPR013595">
    <property type="entry name" value="Pept_S33_TAP-like_C"/>
</dbReference>
<name>A0A165P2C0_EXIGL</name>
<evidence type="ECO:0000259" key="4">
    <source>
        <dbReference type="Pfam" id="PF00561"/>
    </source>
</evidence>
<keyword evidence="3" id="KW-0732">Signal</keyword>
<reference evidence="6 7" key="1">
    <citation type="journal article" date="2016" name="Mol. Biol. Evol.">
        <title>Comparative Genomics of Early-Diverging Mushroom-Forming Fungi Provides Insights into the Origins of Lignocellulose Decay Capabilities.</title>
        <authorList>
            <person name="Nagy L.G."/>
            <person name="Riley R."/>
            <person name="Tritt A."/>
            <person name="Adam C."/>
            <person name="Daum C."/>
            <person name="Floudas D."/>
            <person name="Sun H."/>
            <person name="Yadav J.S."/>
            <person name="Pangilinan J."/>
            <person name="Larsson K.H."/>
            <person name="Matsuura K."/>
            <person name="Barry K."/>
            <person name="Labutti K."/>
            <person name="Kuo R."/>
            <person name="Ohm R.A."/>
            <person name="Bhattacharya S.S."/>
            <person name="Shirouzu T."/>
            <person name="Yoshinaga Y."/>
            <person name="Martin F.M."/>
            <person name="Grigoriev I.V."/>
            <person name="Hibbett D.S."/>
        </authorList>
    </citation>
    <scope>NUCLEOTIDE SEQUENCE [LARGE SCALE GENOMIC DNA]</scope>
    <source>
        <strain evidence="6 7">HHB12029</strain>
    </source>
</reference>
<sequence length="539" mass="58446">MRLLYMVFALLFRCGLDAAFHARRESEVSPFDWYSIEPSENITWTSCFGDQQCARLELPLDHSRPAGPKTQIALQMIPATDKANYQGTILVNPGGPGIAGTLFISQYGPLFTQVIGPAFDILAFDPRGTGATTPLAQCFASPQESDAWALSEVAALRVGDDSIPLARARDQVVADLCAAKLGGNGQEDIGASAEEWGPGRFMDTASVATDMLKIVEKLGQEKLQYYGVSYGTLLGQYFAAKYPHKVGRMILDGVVDGVLWQRGEDFNPAEDADRVMDTFFANCVKAGPQKCGIWETTPPAVAKRVDRILAALRSEPIPLPNSRSGPDVFTEDKALSFVFQELFQPLDGFPLMARVFRAIEVRDADVLSQLPLFTSDAGVPPWLQRNVGLQAIACSDFPPLEDSLKDDVATVRNNTATSRWAGPVTFSRLRVSCGAWKIRAKARYTGPVAAKLDAPVLAISNRLDPVTPISFARTVVDRFQGMRLLIQDTVGHTASLSLSNCVALAIHMYMANGTLPAVDTVCPPDVIPLVDSGSTTVSR</sequence>